<feature type="transmembrane region" description="Helical" evidence="7">
    <location>
        <begin position="55"/>
        <end position="77"/>
    </location>
</feature>
<dbReference type="Proteomes" id="UP000199564">
    <property type="component" value="Unassembled WGS sequence"/>
</dbReference>
<reference evidence="9" key="1">
    <citation type="submission" date="2016-10" db="EMBL/GenBank/DDBJ databases">
        <authorList>
            <person name="Varghese N."/>
            <person name="Submissions S."/>
        </authorList>
    </citation>
    <scope>NUCLEOTIDE SEQUENCE [LARGE SCALE GENOMIC DNA]</scope>
    <source>
        <strain evidence="9">DSM 15282</strain>
    </source>
</reference>
<gene>
    <name evidence="8" type="ORF">SAMN04488519_11030</name>
</gene>
<keyword evidence="5 7" id="KW-1133">Transmembrane helix</keyword>
<dbReference type="GO" id="GO:0005886">
    <property type="term" value="C:plasma membrane"/>
    <property type="evidence" value="ECO:0007669"/>
    <property type="project" value="UniProtKB-SubCell"/>
</dbReference>
<dbReference type="EMBL" id="FOVW01000010">
    <property type="protein sequence ID" value="SFO64008.1"/>
    <property type="molecule type" value="Genomic_DNA"/>
</dbReference>
<comment type="similarity">
    <text evidence="2">Belongs to the DoxX family.</text>
</comment>
<evidence type="ECO:0000256" key="6">
    <source>
        <dbReference type="ARBA" id="ARBA00023136"/>
    </source>
</evidence>
<feature type="transmembrane region" description="Helical" evidence="7">
    <location>
        <begin position="113"/>
        <end position="131"/>
    </location>
</feature>
<accession>A0A1I5IU08</accession>
<dbReference type="RefSeq" id="WP_091655152.1">
    <property type="nucleotide sequence ID" value="NZ_FOVW01000010.1"/>
</dbReference>
<feature type="transmembrane region" description="Helical" evidence="7">
    <location>
        <begin position="21"/>
        <end position="43"/>
    </location>
</feature>
<keyword evidence="9" id="KW-1185">Reference proteome</keyword>
<name>A0A1I5IU08_9BACT</name>
<feature type="transmembrane region" description="Helical" evidence="7">
    <location>
        <begin position="83"/>
        <end position="101"/>
    </location>
</feature>
<evidence type="ECO:0000256" key="2">
    <source>
        <dbReference type="ARBA" id="ARBA00006679"/>
    </source>
</evidence>
<dbReference type="PANTHER" id="PTHR33452">
    <property type="entry name" value="OXIDOREDUCTASE CATD-RELATED"/>
    <property type="match status" value="1"/>
</dbReference>
<proteinExistence type="inferred from homology"/>
<dbReference type="PANTHER" id="PTHR33452:SF1">
    <property type="entry name" value="INNER MEMBRANE PROTEIN YPHA-RELATED"/>
    <property type="match status" value="1"/>
</dbReference>
<keyword evidence="3" id="KW-1003">Cell membrane</keyword>
<organism evidence="8 9">
    <name type="scientific">Algoriphagus ornithinivorans</name>
    <dbReference type="NCBI Taxonomy" id="226506"/>
    <lineage>
        <taxon>Bacteria</taxon>
        <taxon>Pseudomonadati</taxon>
        <taxon>Bacteroidota</taxon>
        <taxon>Cytophagia</taxon>
        <taxon>Cytophagales</taxon>
        <taxon>Cyclobacteriaceae</taxon>
        <taxon>Algoriphagus</taxon>
    </lineage>
</organism>
<evidence type="ECO:0000256" key="7">
    <source>
        <dbReference type="SAM" id="Phobius"/>
    </source>
</evidence>
<evidence type="ECO:0000256" key="1">
    <source>
        <dbReference type="ARBA" id="ARBA00004651"/>
    </source>
</evidence>
<comment type="subcellular location">
    <subcellularLocation>
        <location evidence="1">Cell membrane</location>
        <topology evidence="1">Multi-pass membrane protein</topology>
    </subcellularLocation>
</comment>
<evidence type="ECO:0000256" key="3">
    <source>
        <dbReference type="ARBA" id="ARBA00022475"/>
    </source>
</evidence>
<dbReference type="InterPro" id="IPR051907">
    <property type="entry name" value="DoxX-like_oxidoreductase"/>
</dbReference>
<protein>
    <submittedName>
        <fullName evidence="8">Uncharacterized membrane protein YphA, DoxX/SURF4 family</fullName>
    </submittedName>
</protein>
<dbReference type="InterPro" id="IPR032808">
    <property type="entry name" value="DoxX"/>
</dbReference>
<keyword evidence="6 7" id="KW-0472">Membrane</keyword>
<dbReference type="AlphaFoldDB" id="A0A1I5IU08"/>
<evidence type="ECO:0000256" key="4">
    <source>
        <dbReference type="ARBA" id="ARBA00022692"/>
    </source>
</evidence>
<dbReference type="Pfam" id="PF07681">
    <property type="entry name" value="DoxX"/>
    <property type="match status" value="1"/>
</dbReference>
<evidence type="ECO:0000256" key="5">
    <source>
        <dbReference type="ARBA" id="ARBA00022989"/>
    </source>
</evidence>
<sequence length="147" mass="16806">METSGKIQHWADTHHPSWLDFIRIALGLFILYKGILFISNTGALLEIMKNSELQFFNLALAHYVAFAHLVGGLLIALGLVTRFAIIFQLPILFVAVFFVNIEQGFLSVSNNLEFELSLIVLLLLFVFLFYGSGRVSLDYWMKKHPNW</sequence>
<dbReference type="STRING" id="226506.SAMN04488519_11030"/>
<evidence type="ECO:0000313" key="9">
    <source>
        <dbReference type="Proteomes" id="UP000199564"/>
    </source>
</evidence>
<evidence type="ECO:0000313" key="8">
    <source>
        <dbReference type="EMBL" id="SFO64008.1"/>
    </source>
</evidence>
<keyword evidence="4 7" id="KW-0812">Transmembrane</keyword>